<dbReference type="PANTHER" id="PTHR33571">
    <property type="entry name" value="SSL8005 PROTEIN"/>
    <property type="match status" value="1"/>
</dbReference>
<dbReference type="Pfam" id="PF18765">
    <property type="entry name" value="Polbeta"/>
    <property type="match status" value="1"/>
</dbReference>
<dbReference type="PANTHER" id="PTHR33571:SF12">
    <property type="entry name" value="BSL3053 PROTEIN"/>
    <property type="match status" value="1"/>
</dbReference>
<comment type="cofactor">
    <cofactor evidence="1">
        <name>Mg(2+)</name>
        <dbReference type="ChEBI" id="CHEBI:18420"/>
    </cofactor>
</comment>
<dbReference type="InterPro" id="IPR043519">
    <property type="entry name" value="NT_sf"/>
</dbReference>
<evidence type="ECO:0000313" key="9">
    <source>
        <dbReference type="EMBL" id="SEF73546.1"/>
    </source>
</evidence>
<evidence type="ECO:0000256" key="1">
    <source>
        <dbReference type="ARBA" id="ARBA00001946"/>
    </source>
</evidence>
<gene>
    <name evidence="9" type="ORF">SAMN05421847_0770</name>
</gene>
<evidence type="ECO:0000256" key="7">
    <source>
        <dbReference type="ARBA" id="ARBA00022842"/>
    </source>
</evidence>
<dbReference type="GO" id="GO:0005524">
    <property type="term" value="F:ATP binding"/>
    <property type="evidence" value="ECO:0007669"/>
    <property type="project" value="UniProtKB-KW"/>
</dbReference>
<dbReference type="Gene3D" id="3.30.460.10">
    <property type="entry name" value="Beta Polymerase, domain 2"/>
    <property type="match status" value="1"/>
</dbReference>
<dbReference type="GO" id="GO:0016779">
    <property type="term" value="F:nucleotidyltransferase activity"/>
    <property type="evidence" value="ECO:0007669"/>
    <property type="project" value="UniProtKB-KW"/>
</dbReference>
<accession>A0A1H5UEW0</accession>
<protein>
    <recommendedName>
        <fullName evidence="8">Polymerase beta nucleotidyltransferase domain-containing protein</fullName>
    </recommendedName>
</protein>
<keyword evidence="3" id="KW-0548">Nucleotidyltransferase</keyword>
<evidence type="ECO:0000313" key="10">
    <source>
        <dbReference type="Proteomes" id="UP000236738"/>
    </source>
</evidence>
<evidence type="ECO:0000256" key="3">
    <source>
        <dbReference type="ARBA" id="ARBA00022695"/>
    </source>
</evidence>
<feature type="domain" description="Polymerase beta nucleotidyltransferase" evidence="8">
    <location>
        <begin position="9"/>
        <end position="96"/>
    </location>
</feature>
<evidence type="ECO:0000256" key="4">
    <source>
        <dbReference type="ARBA" id="ARBA00022723"/>
    </source>
</evidence>
<evidence type="ECO:0000256" key="6">
    <source>
        <dbReference type="ARBA" id="ARBA00022840"/>
    </source>
</evidence>
<dbReference type="InterPro" id="IPR052038">
    <property type="entry name" value="Type-VII_TA_antitoxin"/>
</dbReference>
<dbReference type="RefSeq" id="WP_317045063.1">
    <property type="nucleotide sequence ID" value="NZ_FNUS01000001.1"/>
</dbReference>
<keyword evidence="2" id="KW-0808">Transferase</keyword>
<proteinExistence type="predicted"/>
<evidence type="ECO:0000256" key="2">
    <source>
        <dbReference type="ARBA" id="ARBA00022679"/>
    </source>
</evidence>
<organism evidence="9 10">
    <name type="scientific">Halpernia humi</name>
    <dbReference type="NCBI Taxonomy" id="493375"/>
    <lineage>
        <taxon>Bacteria</taxon>
        <taxon>Pseudomonadati</taxon>
        <taxon>Bacteroidota</taxon>
        <taxon>Flavobacteriia</taxon>
        <taxon>Flavobacteriales</taxon>
        <taxon>Weeksellaceae</taxon>
        <taxon>Chryseobacterium group</taxon>
        <taxon>Halpernia</taxon>
    </lineage>
</organism>
<keyword evidence="7" id="KW-0460">Magnesium</keyword>
<dbReference type="Proteomes" id="UP000236738">
    <property type="component" value="Unassembled WGS sequence"/>
</dbReference>
<dbReference type="GO" id="GO:0046872">
    <property type="term" value="F:metal ion binding"/>
    <property type="evidence" value="ECO:0007669"/>
    <property type="project" value="UniProtKB-KW"/>
</dbReference>
<sequence>MNLFNKKEINILCKEHKVENLYLFGSSLSENFRDDSDIDLLVKFKAIDLYNYFNNYLSLKEKLSKLFNRKIDLVEVQSLKNPILINSINKTKELIYG</sequence>
<reference evidence="10" key="1">
    <citation type="submission" date="2016-10" db="EMBL/GenBank/DDBJ databases">
        <authorList>
            <person name="Varghese N."/>
            <person name="Submissions S."/>
        </authorList>
    </citation>
    <scope>NUCLEOTIDE SEQUENCE [LARGE SCALE GENOMIC DNA]</scope>
    <source>
        <strain evidence="10">DSM 21580</strain>
    </source>
</reference>
<dbReference type="CDD" id="cd05403">
    <property type="entry name" value="NT_KNTase_like"/>
    <property type="match status" value="1"/>
</dbReference>
<keyword evidence="4" id="KW-0479">Metal-binding</keyword>
<keyword evidence="5" id="KW-0547">Nucleotide-binding</keyword>
<keyword evidence="6" id="KW-0067">ATP-binding</keyword>
<evidence type="ECO:0000256" key="5">
    <source>
        <dbReference type="ARBA" id="ARBA00022741"/>
    </source>
</evidence>
<dbReference type="AlphaFoldDB" id="A0A1H5UEW0"/>
<evidence type="ECO:0000259" key="8">
    <source>
        <dbReference type="Pfam" id="PF18765"/>
    </source>
</evidence>
<name>A0A1H5UEW0_9FLAO</name>
<dbReference type="InterPro" id="IPR041633">
    <property type="entry name" value="Polbeta"/>
</dbReference>
<dbReference type="EMBL" id="FNUS01000001">
    <property type="protein sequence ID" value="SEF73546.1"/>
    <property type="molecule type" value="Genomic_DNA"/>
</dbReference>
<dbReference type="SUPFAM" id="SSF81301">
    <property type="entry name" value="Nucleotidyltransferase"/>
    <property type="match status" value="1"/>
</dbReference>
<keyword evidence="10" id="KW-1185">Reference proteome</keyword>